<keyword evidence="10" id="KW-1185">Reference proteome</keyword>
<evidence type="ECO:0000259" key="8">
    <source>
        <dbReference type="Pfam" id="PF01757"/>
    </source>
</evidence>
<proteinExistence type="inferred from homology"/>
<feature type="transmembrane region" description="Helical" evidence="7">
    <location>
        <begin position="150"/>
        <end position="169"/>
    </location>
</feature>
<dbReference type="RefSeq" id="WP_075072442.1">
    <property type="nucleotide sequence ID" value="NZ_DF967972.1"/>
</dbReference>
<evidence type="ECO:0000256" key="2">
    <source>
        <dbReference type="ARBA" id="ARBA00007400"/>
    </source>
</evidence>
<dbReference type="GO" id="GO:0005886">
    <property type="term" value="C:plasma membrane"/>
    <property type="evidence" value="ECO:0007669"/>
    <property type="project" value="UniProtKB-SubCell"/>
</dbReference>
<dbReference type="Pfam" id="PF01757">
    <property type="entry name" value="Acyl_transf_3"/>
    <property type="match status" value="1"/>
</dbReference>
<keyword evidence="5 7" id="KW-1133">Transmembrane helix</keyword>
<gene>
    <name evidence="9" type="ORF">LARV_00822</name>
</gene>
<feature type="transmembrane region" description="Helical" evidence="7">
    <location>
        <begin position="308"/>
        <end position="330"/>
    </location>
</feature>
<dbReference type="InterPro" id="IPR002656">
    <property type="entry name" value="Acyl_transf_3_dom"/>
</dbReference>
<protein>
    <submittedName>
        <fullName evidence="9">Uncharacterized protein conserved in bacteria</fullName>
    </submittedName>
</protein>
<evidence type="ECO:0000256" key="7">
    <source>
        <dbReference type="SAM" id="Phobius"/>
    </source>
</evidence>
<dbReference type="GO" id="GO:0016413">
    <property type="term" value="F:O-acetyltransferase activity"/>
    <property type="evidence" value="ECO:0007669"/>
    <property type="project" value="TreeGrafter"/>
</dbReference>
<name>A0A0S7BG31_9CHLR</name>
<feature type="transmembrane region" description="Helical" evidence="7">
    <location>
        <begin position="206"/>
        <end position="231"/>
    </location>
</feature>
<keyword evidence="4 7" id="KW-0812">Transmembrane</keyword>
<evidence type="ECO:0000256" key="6">
    <source>
        <dbReference type="ARBA" id="ARBA00023136"/>
    </source>
</evidence>
<dbReference type="EMBL" id="DF967972">
    <property type="protein sequence ID" value="GAP13080.1"/>
    <property type="molecule type" value="Genomic_DNA"/>
</dbReference>
<evidence type="ECO:0000256" key="3">
    <source>
        <dbReference type="ARBA" id="ARBA00022475"/>
    </source>
</evidence>
<dbReference type="PANTHER" id="PTHR40074:SF2">
    <property type="entry name" value="O-ACETYLTRANSFERASE WECH"/>
    <property type="match status" value="1"/>
</dbReference>
<comment type="subcellular location">
    <subcellularLocation>
        <location evidence="1">Cell membrane</location>
        <topology evidence="1">Multi-pass membrane protein</topology>
    </subcellularLocation>
</comment>
<evidence type="ECO:0000256" key="4">
    <source>
        <dbReference type="ARBA" id="ARBA00022692"/>
    </source>
</evidence>
<accession>A0A0S7BG31</accession>
<evidence type="ECO:0000313" key="9">
    <source>
        <dbReference type="EMBL" id="GAP13080.1"/>
    </source>
</evidence>
<feature type="transmembrane region" description="Helical" evidence="7">
    <location>
        <begin position="12"/>
        <end position="32"/>
    </location>
</feature>
<dbReference type="STRING" id="360412.LARV_00822"/>
<keyword evidence="3" id="KW-1003">Cell membrane</keyword>
<sequence length="338" mass="37507">MRRNPAYDILRVSAIFFVVWLHVATAAVMPAAALERPGWLSADVLAAFSRWSVPAFVLLSGALLLDRPLHRDPRLFYRTRFRRILLPLLFWSVFYILWIFLNDRRIDFASLVQPLLEGKPYYHLWFMFMIAGLYLAAPLISALRARLKPAGQLTLAGVILAAGMLDIYLRRNAGASGMWFPFLWLPYTGYFLLGRWLAEHTPRFSIGFYAAVFVLSCLLTAAVAAGLLALGSPSLPWDLAFEYFSPGVALAAAAAFRCCQRLDPAALENVSGPLFDLAGLTFGVYLIHPIFLDLFIKFGGRVDAAPPLLIPLVSLAIFGLSLGLAALLAAHPRLKRLI</sequence>
<feature type="transmembrane region" description="Helical" evidence="7">
    <location>
        <begin position="84"/>
        <end position="101"/>
    </location>
</feature>
<evidence type="ECO:0000256" key="1">
    <source>
        <dbReference type="ARBA" id="ARBA00004651"/>
    </source>
</evidence>
<feature type="domain" description="Acyltransferase 3" evidence="8">
    <location>
        <begin position="5"/>
        <end position="324"/>
    </location>
</feature>
<feature type="transmembrane region" description="Helical" evidence="7">
    <location>
        <begin position="274"/>
        <end position="296"/>
    </location>
</feature>
<feature type="transmembrane region" description="Helical" evidence="7">
    <location>
        <begin position="44"/>
        <end position="64"/>
    </location>
</feature>
<reference evidence="9" key="1">
    <citation type="submission" date="2015-07" db="EMBL/GenBank/DDBJ databases">
        <title>Draft Genome Sequences of Anaerolinea thermolimosa IMO-1, Bellilinea caldifistulae GOMI-1, Leptolinea tardivitalis YMTK-2, Levilinea saccharolytica KIBI-1,Longilinea arvoryzae KOME-1, Previously Described as Members of the Anaerolineaceae (Chloroflexi).</title>
        <authorList>
            <person name="Sekiguchi Y."/>
            <person name="Ohashi A."/>
            <person name="Matsuura N."/>
            <person name="Tourlousse M.D."/>
        </authorList>
    </citation>
    <scope>NUCLEOTIDE SEQUENCE [LARGE SCALE GENOMIC DNA]</scope>
    <source>
        <strain evidence="9">KOME-1</strain>
    </source>
</reference>
<feature type="transmembrane region" description="Helical" evidence="7">
    <location>
        <begin position="175"/>
        <end position="194"/>
    </location>
</feature>
<dbReference type="AlphaFoldDB" id="A0A0S7BG31"/>
<dbReference type="Proteomes" id="UP000055060">
    <property type="component" value="Unassembled WGS sequence"/>
</dbReference>
<feature type="transmembrane region" description="Helical" evidence="7">
    <location>
        <begin position="243"/>
        <end position="262"/>
    </location>
</feature>
<evidence type="ECO:0000256" key="5">
    <source>
        <dbReference type="ARBA" id="ARBA00022989"/>
    </source>
</evidence>
<dbReference type="PANTHER" id="PTHR40074">
    <property type="entry name" value="O-ACETYLTRANSFERASE WECH"/>
    <property type="match status" value="1"/>
</dbReference>
<organism evidence="9">
    <name type="scientific">Longilinea arvoryzae</name>
    <dbReference type="NCBI Taxonomy" id="360412"/>
    <lineage>
        <taxon>Bacteria</taxon>
        <taxon>Bacillati</taxon>
        <taxon>Chloroflexota</taxon>
        <taxon>Anaerolineae</taxon>
        <taxon>Anaerolineales</taxon>
        <taxon>Anaerolineaceae</taxon>
        <taxon>Longilinea</taxon>
    </lineage>
</organism>
<dbReference type="GO" id="GO:0009246">
    <property type="term" value="P:enterobacterial common antigen biosynthetic process"/>
    <property type="evidence" value="ECO:0007669"/>
    <property type="project" value="TreeGrafter"/>
</dbReference>
<evidence type="ECO:0000313" key="10">
    <source>
        <dbReference type="Proteomes" id="UP000055060"/>
    </source>
</evidence>
<comment type="similarity">
    <text evidence="2">Belongs to the acyltransferase 3 family.</text>
</comment>
<feature type="transmembrane region" description="Helical" evidence="7">
    <location>
        <begin position="121"/>
        <end position="143"/>
    </location>
</feature>
<keyword evidence="6 7" id="KW-0472">Membrane</keyword>